<reference evidence="1 2" key="1">
    <citation type="submission" date="2019-02" db="EMBL/GenBank/DDBJ databases">
        <title>Deep-cultivation of Planctomycetes and their phenomic and genomic characterization uncovers novel biology.</title>
        <authorList>
            <person name="Wiegand S."/>
            <person name="Jogler M."/>
            <person name="Boedeker C."/>
            <person name="Pinto D."/>
            <person name="Vollmers J."/>
            <person name="Rivas-Marin E."/>
            <person name="Kohn T."/>
            <person name="Peeters S.H."/>
            <person name="Heuer A."/>
            <person name="Rast P."/>
            <person name="Oberbeckmann S."/>
            <person name="Bunk B."/>
            <person name="Jeske O."/>
            <person name="Meyerdierks A."/>
            <person name="Storesund J.E."/>
            <person name="Kallscheuer N."/>
            <person name="Luecker S."/>
            <person name="Lage O.M."/>
            <person name="Pohl T."/>
            <person name="Merkel B.J."/>
            <person name="Hornburger P."/>
            <person name="Mueller R.-W."/>
            <person name="Bruemmer F."/>
            <person name="Labrenz M."/>
            <person name="Spormann A.M."/>
            <person name="Op den Camp H."/>
            <person name="Overmann J."/>
            <person name="Amann R."/>
            <person name="Jetten M.S.M."/>
            <person name="Mascher T."/>
            <person name="Medema M.H."/>
            <person name="Devos D.P."/>
            <person name="Kaster A.-K."/>
            <person name="Ovreas L."/>
            <person name="Rohde M."/>
            <person name="Galperin M.Y."/>
            <person name="Jogler C."/>
        </authorList>
    </citation>
    <scope>NUCLEOTIDE SEQUENCE [LARGE SCALE GENOMIC DNA]</scope>
    <source>
        <strain evidence="1 2">ETA_A8</strain>
    </source>
</reference>
<dbReference type="InterPro" id="IPR021375">
    <property type="entry name" value="DUF2997"/>
</dbReference>
<dbReference type="RefSeq" id="WP_145091373.1">
    <property type="nucleotide sequence ID" value="NZ_CP036274.1"/>
</dbReference>
<evidence type="ECO:0000313" key="1">
    <source>
        <dbReference type="EMBL" id="QDU28682.1"/>
    </source>
</evidence>
<evidence type="ECO:0008006" key="3">
    <source>
        <dbReference type="Google" id="ProtNLM"/>
    </source>
</evidence>
<dbReference type="OrthoDB" id="288620at2"/>
<accession>A0A517YEV2</accession>
<organism evidence="1 2">
    <name type="scientific">Anatilimnocola aggregata</name>
    <dbReference type="NCBI Taxonomy" id="2528021"/>
    <lineage>
        <taxon>Bacteria</taxon>
        <taxon>Pseudomonadati</taxon>
        <taxon>Planctomycetota</taxon>
        <taxon>Planctomycetia</taxon>
        <taxon>Pirellulales</taxon>
        <taxon>Pirellulaceae</taxon>
        <taxon>Anatilimnocola</taxon>
    </lineage>
</organism>
<gene>
    <name evidence="1" type="ORF">ETAA8_37850</name>
</gene>
<proteinExistence type="predicted"/>
<name>A0A517YEV2_9BACT</name>
<dbReference type="AlphaFoldDB" id="A0A517YEV2"/>
<dbReference type="EMBL" id="CP036274">
    <property type="protein sequence ID" value="QDU28682.1"/>
    <property type="molecule type" value="Genomic_DNA"/>
</dbReference>
<protein>
    <recommendedName>
        <fullName evidence="3">DUF2997 domain-containing protein</fullName>
    </recommendedName>
</protein>
<dbReference type="Proteomes" id="UP000315017">
    <property type="component" value="Chromosome"/>
</dbReference>
<sequence>MSKTIEVIVAPDGKVTVQTKGFAGTGCKAASEALEKALGLKQSEQLTAEFFSQPITHQQATEGRA</sequence>
<dbReference type="KEGG" id="aagg:ETAA8_37850"/>
<keyword evidence="2" id="KW-1185">Reference proteome</keyword>
<dbReference type="Pfam" id="PF11211">
    <property type="entry name" value="DUF2997"/>
    <property type="match status" value="1"/>
</dbReference>
<evidence type="ECO:0000313" key="2">
    <source>
        <dbReference type="Proteomes" id="UP000315017"/>
    </source>
</evidence>